<dbReference type="EMBL" id="HE576753">
    <property type="protein sequence ID" value="CCC68616.1"/>
    <property type="molecule type" value="Genomic_DNA"/>
</dbReference>
<comment type="subcellular location">
    <subcellularLocation>
        <location evidence="1">Mitochondrion membrane</location>
    </subcellularLocation>
</comment>
<dbReference type="GO" id="GO:0015986">
    <property type="term" value="P:proton motive force-driven ATP synthesis"/>
    <property type="evidence" value="ECO:0007669"/>
    <property type="project" value="EnsemblFungi"/>
</dbReference>
<evidence type="ECO:0000256" key="1">
    <source>
        <dbReference type="ARBA" id="ARBA00004325"/>
    </source>
</evidence>
<dbReference type="STRING" id="1064592.G0V9K0"/>
<dbReference type="Proteomes" id="UP000001640">
    <property type="component" value="Chromosome 2"/>
</dbReference>
<dbReference type="InterPro" id="IPR021278">
    <property type="entry name" value="ATP19"/>
</dbReference>
<dbReference type="GO" id="GO:0005743">
    <property type="term" value="C:mitochondrial inner membrane"/>
    <property type="evidence" value="ECO:0007669"/>
    <property type="project" value="EnsemblFungi"/>
</dbReference>
<dbReference type="HOGENOM" id="CLU_172736_1_2_1"/>
<dbReference type="OMA" id="FQPHQLA"/>
<dbReference type="GO" id="GO:0065003">
    <property type="term" value="P:protein-containing complex assembly"/>
    <property type="evidence" value="ECO:0007669"/>
    <property type="project" value="EnsemblFungi"/>
</dbReference>
<reference evidence="4 5" key="1">
    <citation type="journal article" date="2011" name="Proc. Natl. Acad. Sci. U.S.A.">
        <title>Evolutionary erosion of yeast sex chromosomes by mating-type switching accidents.</title>
        <authorList>
            <person name="Gordon J.L."/>
            <person name="Armisen D."/>
            <person name="Proux-Wera E."/>
            <person name="Oheigeartaigh S.S."/>
            <person name="Byrne K.P."/>
            <person name="Wolfe K.H."/>
        </authorList>
    </citation>
    <scope>NUCLEOTIDE SEQUENCE [LARGE SCALE GENOMIC DNA]</scope>
    <source>
        <strain evidence="5">ATCC 76901 / BCRC 22586 / CBS 4309 / NBRC 1992 / NRRL Y-12630</strain>
    </source>
</reference>
<organism evidence="4 5">
    <name type="scientific">Naumovozyma castellii</name>
    <name type="common">Yeast</name>
    <name type="synonym">Saccharomyces castellii</name>
    <dbReference type="NCBI Taxonomy" id="27288"/>
    <lineage>
        <taxon>Eukaryota</taxon>
        <taxon>Fungi</taxon>
        <taxon>Dikarya</taxon>
        <taxon>Ascomycota</taxon>
        <taxon>Saccharomycotina</taxon>
        <taxon>Saccharomycetes</taxon>
        <taxon>Saccharomycetales</taxon>
        <taxon>Saccharomycetaceae</taxon>
        <taxon>Naumovozyma</taxon>
    </lineage>
</organism>
<name>G0V9K0_NAUCA</name>
<dbReference type="RefSeq" id="XP_003674988.1">
    <property type="nucleotide sequence ID" value="XM_003674940.1"/>
</dbReference>
<gene>
    <name evidence="4" type="primary">NCAS0B05320</name>
    <name evidence="4" type="ordered locus">NCAS_0B05320</name>
</gene>
<dbReference type="OrthoDB" id="2094445at2759"/>
<keyword evidence="5" id="KW-1185">Reference proteome</keyword>
<dbReference type="AlphaFoldDB" id="G0V9K0"/>
<keyword evidence="3" id="KW-0472">Membrane</keyword>
<protein>
    <recommendedName>
        <fullName evidence="6">ATP synthase subunit K, mitochondrial</fullName>
    </recommendedName>
</protein>
<evidence type="ECO:0000256" key="3">
    <source>
        <dbReference type="ARBA" id="ARBA00023136"/>
    </source>
</evidence>
<dbReference type="FunCoup" id="G0V9K0">
    <property type="interactions" value="125"/>
</dbReference>
<dbReference type="Pfam" id="PF11022">
    <property type="entry name" value="ATP19"/>
    <property type="match status" value="1"/>
</dbReference>
<dbReference type="PANTHER" id="PTHR28074">
    <property type="entry name" value="ATP SYNTHASE SUBUNIT K, MITOCHONDRIAL"/>
    <property type="match status" value="1"/>
</dbReference>
<dbReference type="GO" id="GO:0045259">
    <property type="term" value="C:proton-transporting ATP synthase complex"/>
    <property type="evidence" value="ECO:0007669"/>
    <property type="project" value="EnsemblFungi"/>
</dbReference>
<dbReference type="GeneID" id="96902174"/>
<proteinExistence type="predicted"/>
<evidence type="ECO:0008006" key="6">
    <source>
        <dbReference type="Google" id="ProtNLM"/>
    </source>
</evidence>
<dbReference type="PANTHER" id="PTHR28074:SF1">
    <property type="entry name" value="ATP SYNTHASE SUBUNIT K, MITOCHONDRIAL"/>
    <property type="match status" value="1"/>
</dbReference>
<evidence type="ECO:0000313" key="4">
    <source>
        <dbReference type="EMBL" id="CCC68616.1"/>
    </source>
</evidence>
<evidence type="ECO:0000256" key="2">
    <source>
        <dbReference type="ARBA" id="ARBA00023128"/>
    </source>
</evidence>
<dbReference type="KEGG" id="ncs:NCAS_0B05320"/>
<sequence>MANTYEIMGRVIQPHQLAVATIGAVALIALPNPFACKKEKVAEIKGKSPEEDKFIKEYLEAHKLK</sequence>
<keyword evidence="2" id="KW-0496">Mitochondrion</keyword>
<dbReference type="eggNOG" id="ENOG502S99W">
    <property type="taxonomic scope" value="Eukaryota"/>
</dbReference>
<accession>G0V9K0</accession>
<reference key="2">
    <citation type="submission" date="2011-08" db="EMBL/GenBank/DDBJ databases">
        <title>Genome sequence of Naumovozyma castellii.</title>
        <authorList>
            <person name="Gordon J.L."/>
            <person name="Armisen D."/>
            <person name="Proux-Wera E."/>
            <person name="OhEigeartaigh S.S."/>
            <person name="Byrne K.P."/>
            <person name="Wolfe K.H."/>
        </authorList>
    </citation>
    <scope>NUCLEOTIDE SEQUENCE</scope>
    <source>
        <strain>Type strain:CBS 4309</strain>
    </source>
</reference>
<evidence type="ECO:0000313" key="5">
    <source>
        <dbReference type="Proteomes" id="UP000001640"/>
    </source>
</evidence>
<dbReference type="InParanoid" id="G0V9K0"/>